<feature type="domain" description="Amidohydrolase-related" evidence="2">
    <location>
        <begin position="168"/>
        <end position="424"/>
    </location>
</feature>
<dbReference type="Pfam" id="PF04909">
    <property type="entry name" value="Amidohydro_2"/>
    <property type="match status" value="1"/>
</dbReference>
<dbReference type="GO" id="GO:0016787">
    <property type="term" value="F:hydrolase activity"/>
    <property type="evidence" value="ECO:0007669"/>
    <property type="project" value="InterPro"/>
</dbReference>
<dbReference type="InterPro" id="IPR032465">
    <property type="entry name" value="ACMSD"/>
</dbReference>
<dbReference type="Gene3D" id="3.20.20.140">
    <property type="entry name" value="Metal-dependent hydrolases"/>
    <property type="match status" value="1"/>
</dbReference>
<dbReference type="SUPFAM" id="SSF51556">
    <property type="entry name" value="Metallo-dependent hydrolases"/>
    <property type="match status" value="1"/>
</dbReference>
<name>A0A857KNA6_9ACTN</name>
<organism evidence="3">
    <name type="scientific">Gordonia amarae</name>
    <dbReference type="NCBI Taxonomy" id="36821"/>
    <lineage>
        <taxon>Bacteria</taxon>
        <taxon>Bacillati</taxon>
        <taxon>Actinomycetota</taxon>
        <taxon>Actinomycetes</taxon>
        <taxon>Mycobacteriales</taxon>
        <taxon>Gordoniaceae</taxon>
        <taxon>Gordonia</taxon>
    </lineage>
</organism>
<dbReference type="InterPro" id="IPR006680">
    <property type="entry name" value="Amidohydro-rel"/>
</dbReference>
<accession>A0A857KNA6</accession>
<dbReference type="GO" id="GO:0016831">
    <property type="term" value="F:carboxy-lyase activity"/>
    <property type="evidence" value="ECO:0007669"/>
    <property type="project" value="InterPro"/>
</dbReference>
<dbReference type="PANTHER" id="PTHR21240">
    <property type="entry name" value="2-AMINO-3-CARBOXYLMUCONATE-6-SEMIALDEHYDE DECARBOXYLASE"/>
    <property type="match status" value="1"/>
</dbReference>
<dbReference type="GO" id="GO:0005737">
    <property type="term" value="C:cytoplasm"/>
    <property type="evidence" value="ECO:0007669"/>
    <property type="project" value="TreeGrafter"/>
</dbReference>
<reference evidence="3" key="1">
    <citation type="journal article" date="2021" name="Nat. Microbiol.">
        <title>Cocultivation of an ultrasmall environmental parasitic bacterium with lytic ability against bacteria associated with wastewater foams.</title>
        <authorList>
            <person name="Batinovic S."/>
            <person name="Rose J.J.A."/>
            <person name="Ratcliffe J."/>
            <person name="Seviour R.J."/>
            <person name="Petrovski S."/>
        </authorList>
    </citation>
    <scope>NUCLEOTIDE SEQUENCE</scope>
    <source>
        <strain evidence="3">CON44</strain>
    </source>
</reference>
<evidence type="ECO:0000256" key="1">
    <source>
        <dbReference type="SAM" id="MobiDB-lite"/>
    </source>
</evidence>
<feature type="region of interest" description="Disordered" evidence="1">
    <location>
        <begin position="1"/>
        <end position="20"/>
    </location>
</feature>
<dbReference type="EMBL" id="CP045810">
    <property type="protein sequence ID" value="QHN41102.1"/>
    <property type="molecule type" value="Genomic_DNA"/>
</dbReference>
<protein>
    <submittedName>
        <fullName evidence="3">Amidohydrolase family protein</fullName>
    </submittedName>
</protein>
<dbReference type="PANTHER" id="PTHR21240:SF28">
    <property type="entry name" value="ISO-OROTATE DECARBOXYLASE (EUROFUNG)"/>
    <property type="match status" value="1"/>
</dbReference>
<evidence type="ECO:0000313" key="3">
    <source>
        <dbReference type="EMBL" id="QHN41102.1"/>
    </source>
</evidence>
<evidence type="ECO:0000259" key="2">
    <source>
        <dbReference type="Pfam" id="PF04909"/>
    </source>
</evidence>
<sequence length="432" mass="48190">MTVVEDPSVQPTNRNDPKLAPIKGIPVIDVDTHLTEPGDLWTSRAPEKFKDLVPRVALLQEEDFAKRAGWRPRQVHEGGTPAWIVGDDTCIGFAGGASVVNKSNHKVRGSDFIHWPLTDVSPAASLVEPRLALMDDVGVWGQILYPNAVGFGGQGLASVADPELRMLIFTIWNDAMAEMQEQSDGRLMGMGLIPWWDIDLAVKELERCHGMGLKGVNTNADPQNQGFPDLSDKFYSPLWDACEDLDMPVNFHVGASVSQASYHGTAPWPSLNNDARLAIGTCMLYLSNARIMANLIYSGMLDRHKKLKLVSVESGIGWIPFMLTALDYQAEENGVDYLELKPSEYFRRQMYSCFWFEGEGDPNFKWYADQLSPDNIMFESDFPHPTCLYPSPLDGIASVFKDHDVPWEDREKILGGTAARVYNIDMPKTVTH</sequence>
<dbReference type="GO" id="GO:0019748">
    <property type="term" value="P:secondary metabolic process"/>
    <property type="evidence" value="ECO:0007669"/>
    <property type="project" value="TreeGrafter"/>
</dbReference>
<proteinExistence type="predicted"/>
<dbReference type="InterPro" id="IPR032466">
    <property type="entry name" value="Metal_Hydrolase"/>
</dbReference>
<dbReference type="AlphaFoldDB" id="A0A857KNA6"/>
<dbReference type="RefSeq" id="WP_005184501.1">
    <property type="nucleotide sequence ID" value="NZ_CP045804.1"/>
</dbReference>
<gene>
    <name evidence="3" type="ORF">GII30_19785</name>
</gene>